<evidence type="ECO:0000313" key="2">
    <source>
        <dbReference type="EMBL" id="UWZ85952.1"/>
    </source>
</evidence>
<evidence type="ECO:0000256" key="1">
    <source>
        <dbReference type="SAM" id="Phobius"/>
    </source>
</evidence>
<dbReference type="KEGG" id="orp:MOP44_08400"/>
<keyword evidence="3" id="KW-1185">Reference proteome</keyword>
<protein>
    <submittedName>
        <fullName evidence="2">Uncharacterized protein</fullName>
    </submittedName>
</protein>
<gene>
    <name evidence="2" type="ORF">MOP44_08400</name>
</gene>
<dbReference type="RefSeq" id="WP_260795586.1">
    <property type="nucleotide sequence ID" value="NZ_CP093313.1"/>
</dbReference>
<keyword evidence="1" id="KW-1133">Transmembrane helix</keyword>
<dbReference type="AlphaFoldDB" id="A0A9J7BTH8"/>
<dbReference type="Proteomes" id="UP001059380">
    <property type="component" value="Chromosome"/>
</dbReference>
<organism evidence="2 3">
    <name type="scientific">Occallatibacter riparius</name>
    <dbReference type="NCBI Taxonomy" id="1002689"/>
    <lineage>
        <taxon>Bacteria</taxon>
        <taxon>Pseudomonadati</taxon>
        <taxon>Acidobacteriota</taxon>
        <taxon>Terriglobia</taxon>
        <taxon>Terriglobales</taxon>
        <taxon>Acidobacteriaceae</taxon>
        <taxon>Occallatibacter</taxon>
    </lineage>
</organism>
<reference evidence="2" key="1">
    <citation type="submission" date="2021-04" db="EMBL/GenBank/DDBJ databases">
        <title>Phylogenetic analysis of Acidobacteriaceae.</title>
        <authorList>
            <person name="Qiu L."/>
            <person name="Zhang Q."/>
        </authorList>
    </citation>
    <scope>NUCLEOTIDE SEQUENCE</scope>
    <source>
        <strain evidence="2">DSM 25168</strain>
    </source>
</reference>
<name>A0A9J7BTH8_9BACT</name>
<keyword evidence="1" id="KW-0812">Transmembrane</keyword>
<sequence>MIPRNIHGTVVYETKEEDRRLTLLEDSSVIVFLAGLGFGLVYLRKWGIAQALAGDDEDQLAEQPR</sequence>
<accession>A0A9J7BTH8</accession>
<dbReference type="EMBL" id="CP093313">
    <property type="protein sequence ID" value="UWZ85952.1"/>
    <property type="molecule type" value="Genomic_DNA"/>
</dbReference>
<proteinExistence type="predicted"/>
<keyword evidence="1" id="KW-0472">Membrane</keyword>
<evidence type="ECO:0000313" key="3">
    <source>
        <dbReference type="Proteomes" id="UP001059380"/>
    </source>
</evidence>
<feature type="transmembrane region" description="Helical" evidence="1">
    <location>
        <begin position="27"/>
        <end position="43"/>
    </location>
</feature>